<dbReference type="Proteomes" id="UP000737018">
    <property type="component" value="Unassembled WGS sequence"/>
</dbReference>
<sequence length="98" mass="10634">MKRRISKTTTTTAPWSSELRFLHSKSNIPTNQSVEFSCKDFGSSLLAENVTPNNFSPLLSPLGGASMNTVACSLRATKTVYAPFAFHMDVNYSVGVGD</sequence>
<organism evidence="1 2">
    <name type="scientific">Castanea mollissima</name>
    <name type="common">Chinese chestnut</name>
    <dbReference type="NCBI Taxonomy" id="60419"/>
    <lineage>
        <taxon>Eukaryota</taxon>
        <taxon>Viridiplantae</taxon>
        <taxon>Streptophyta</taxon>
        <taxon>Embryophyta</taxon>
        <taxon>Tracheophyta</taxon>
        <taxon>Spermatophyta</taxon>
        <taxon>Magnoliopsida</taxon>
        <taxon>eudicotyledons</taxon>
        <taxon>Gunneridae</taxon>
        <taxon>Pentapetalae</taxon>
        <taxon>rosids</taxon>
        <taxon>fabids</taxon>
        <taxon>Fagales</taxon>
        <taxon>Fagaceae</taxon>
        <taxon>Castanea</taxon>
    </lineage>
</organism>
<dbReference type="EMBL" id="JRKL02007561">
    <property type="protein sequence ID" value="KAF3947626.1"/>
    <property type="molecule type" value="Genomic_DNA"/>
</dbReference>
<dbReference type="AlphaFoldDB" id="A0A8J4QK96"/>
<evidence type="ECO:0000313" key="2">
    <source>
        <dbReference type="Proteomes" id="UP000737018"/>
    </source>
</evidence>
<proteinExistence type="predicted"/>
<protein>
    <submittedName>
        <fullName evidence="1">Uncharacterized protein</fullName>
    </submittedName>
</protein>
<comment type="caution">
    <text evidence="1">The sequence shown here is derived from an EMBL/GenBank/DDBJ whole genome shotgun (WGS) entry which is preliminary data.</text>
</comment>
<keyword evidence="2" id="KW-1185">Reference proteome</keyword>
<dbReference type="OrthoDB" id="1938423at2759"/>
<name>A0A8J4QK96_9ROSI</name>
<evidence type="ECO:0000313" key="1">
    <source>
        <dbReference type="EMBL" id="KAF3947626.1"/>
    </source>
</evidence>
<gene>
    <name evidence="1" type="ORF">CMV_026265</name>
</gene>
<reference evidence="1" key="1">
    <citation type="submission" date="2020-03" db="EMBL/GenBank/DDBJ databases">
        <title>Castanea mollissima Vanexum genome sequencing.</title>
        <authorList>
            <person name="Staton M."/>
        </authorList>
    </citation>
    <scope>NUCLEOTIDE SEQUENCE</scope>
    <source>
        <tissue evidence="1">Leaf</tissue>
    </source>
</reference>
<accession>A0A8J4QK96</accession>